<protein>
    <submittedName>
        <fullName evidence="2">Uncharacterized protein</fullName>
    </submittedName>
</protein>
<dbReference type="Proteomes" id="UP000029121">
    <property type="component" value="Unassembled WGS sequence"/>
</dbReference>
<name>R0EZI9_9BRAS</name>
<dbReference type="SUPFAM" id="SSF52047">
    <property type="entry name" value="RNI-like"/>
    <property type="match status" value="1"/>
</dbReference>
<keyword evidence="1" id="KW-1133">Transmembrane helix</keyword>
<gene>
    <name evidence="2" type="ORF">CARUB_v10028030mg</name>
</gene>
<dbReference type="STRING" id="81985.R0EZI9"/>
<dbReference type="EMBL" id="KB870812">
    <property type="protein sequence ID" value="EOA14737.1"/>
    <property type="molecule type" value="Genomic_DNA"/>
</dbReference>
<organism evidence="2 3">
    <name type="scientific">Capsella rubella</name>
    <dbReference type="NCBI Taxonomy" id="81985"/>
    <lineage>
        <taxon>Eukaryota</taxon>
        <taxon>Viridiplantae</taxon>
        <taxon>Streptophyta</taxon>
        <taxon>Embryophyta</taxon>
        <taxon>Tracheophyta</taxon>
        <taxon>Spermatophyta</taxon>
        <taxon>Magnoliopsida</taxon>
        <taxon>eudicotyledons</taxon>
        <taxon>Gunneridae</taxon>
        <taxon>Pentapetalae</taxon>
        <taxon>rosids</taxon>
        <taxon>malvids</taxon>
        <taxon>Brassicales</taxon>
        <taxon>Brassicaceae</taxon>
        <taxon>Camelineae</taxon>
        <taxon>Capsella</taxon>
    </lineage>
</organism>
<evidence type="ECO:0000256" key="1">
    <source>
        <dbReference type="SAM" id="Phobius"/>
    </source>
</evidence>
<keyword evidence="1" id="KW-0472">Membrane</keyword>
<dbReference type="Gene3D" id="3.80.10.10">
    <property type="entry name" value="Ribonuclease Inhibitor"/>
    <property type="match status" value="1"/>
</dbReference>
<evidence type="ECO:0000313" key="3">
    <source>
        <dbReference type="Proteomes" id="UP000029121"/>
    </source>
</evidence>
<feature type="non-terminal residue" evidence="2">
    <location>
        <position position="1"/>
    </location>
</feature>
<dbReference type="PANTHER" id="PTHR38926">
    <property type="entry name" value="F-BOX DOMAIN CONTAINING PROTEIN, EXPRESSED"/>
    <property type="match status" value="1"/>
</dbReference>
<reference evidence="3" key="1">
    <citation type="journal article" date="2013" name="Nat. Genet.">
        <title>The Capsella rubella genome and the genomic consequences of rapid mating system evolution.</title>
        <authorList>
            <person name="Slotte T."/>
            <person name="Hazzouri K.M."/>
            <person name="Agren J.A."/>
            <person name="Koenig D."/>
            <person name="Maumus F."/>
            <person name="Guo Y.L."/>
            <person name="Steige K."/>
            <person name="Platts A.E."/>
            <person name="Escobar J.S."/>
            <person name="Newman L.K."/>
            <person name="Wang W."/>
            <person name="Mandakova T."/>
            <person name="Vello E."/>
            <person name="Smith L.M."/>
            <person name="Henz S.R."/>
            <person name="Steffen J."/>
            <person name="Takuno S."/>
            <person name="Brandvain Y."/>
            <person name="Coop G."/>
            <person name="Andolfatto P."/>
            <person name="Hu T.T."/>
            <person name="Blanchette M."/>
            <person name="Clark R.M."/>
            <person name="Quesneville H."/>
            <person name="Nordborg M."/>
            <person name="Gaut B.S."/>
            <person name="Lysak M.A."/>
            <person name="Jenkins J."/>
            <person name="Grimwood J."/>
            <person name="Chapman J."/>
            <person name="Prochnik S."/>
            <person name="Shu S."/>
            <person name="Rokhsar D."/>
            <person name="Schmutz J."/>
            <person name="Weigel D."/>
            <person name="Wright S.I."/>
        </authorList>
    </citation>
    <scope>NUCLEOTIDE SEQUENCE [LARGE SCALE GENOMIC DNA]</scope>
    <source>
        <strain evidence="3">cv. Monte Gargano</strain>
    </source>
</reference>
<evidence type="ECO:0000313" key="2">
    <source>
        <dbReference type="EMBL" id="EOA14737.1"/>
    </source>
</evidence>
<keyword evidence="3" id="KW-1185">Reference proteome</keyword>
<accession>R0EZI9</accession>
<proteinExistence type="predicted"/>
<dbReference type="AlphaFoldDB" id="R0EZI9"/>
<feature type="transmembrane region" description="Helical" evidence="1">
    <location>
        <begin position="53"/>
        <end position="74"/>
    </location>
</feature>
<dbReference type="eggNOG" id="KOG1947">
    <property type="taxonomic scope" value="Eukaryota"/>
</dbReference>
<sequence length="167" mass="18560">HHAVDLSHGGLLEINIAEIGSDSLLAYIANRFDAICLHNILIVRIRAKIFIDYIVIVSFHHCLLTCALFLCLYIRSSTMPTSILYSAGCLRHLQLCGNLLTNTGLNAIRDGCPHLEHLDLRKCSNLDPVGNLEKRCLEKIRDLRLPKNSTADGYPFDIATVSFALSC</sequence>
<dbReference type="InterPro" id="IPR032675">
    <property type="entry name" value="LRR_dom_sf"/>
</dbReference>
<dbReference type="PANTHER" id="PTHR38926:SF2">
    <property type="entry name" value="F-BOX_LRR-REPEAT PROTEIN 21-RELATED"/>
    <property type="match status" value="1"/>
</dbReference>
<keyword evidence="1" id="KW-0812">Transmembrane</keyword>